<comment type="caution">
    <text evidence="4">The sequence shown here is derived from an EMBL/GenBank/DDBJ whole genome shotgun (WGS) entry which is preliminary data.</text>
</comment>
<dbReference type="SUPFAM" id="SSF50630">
    <property type="entry name" value="Acid proteases"/>
    <property type="match status" value="1"/>
</dbReference>
<reference evidence="4 5" key="1">
    <citation type="journal article" date="2020" name="Mol. Biol. Evol.">
        <title>Distinct Expression and Methylation Patterns for Genes with Different Fates following a Single Whole-Genome Duplication in Flowering Plants.</title>
        <authorList>
            <person name="Shi T."/>
            <person name="Rahmani R.S."/>
            <person name="Gugger P.F."/>
            <person name="Wang M."/>
            <person name="Li H."/>
            <person name="Zhang Y."/>
            <person name="Li Z."/>
            <person name="Wang Q."/>
            <person name="Van de Peer Y."/>
            <person name="Marchal K."/>
            <person name="Chen J."/>
        </authorList>
    </citation>
    <scope>NUCLEOTIDE SEQUENCE [LARGE SCALE GENOMIC DNA]</scope>
    <source>
        <tissue evidence="4">Leaf</tissue>
    </source>
</reference>
<sequence length="109" mass="11651">MGIVIDLLQNSPSFYYIGIKSVFIDSVGLPIDPSIWALDNQGNGGTVIDSGTTLTFLTEPAYRQVLTAFKKRVRLWRTADPSSSLKNSPIGDATAALVGDAAIALFTSM</sequence>
<keyword evidence="5" id="KW-1185">Reference proteome</keyword>
<dbReference type="EMBL" id="DUZY01000004">
    <property type="protein sequence ID" value="DAD35504.1"/>
    <property type="molecule type" value="Genomic_DNA"/>
</dbReference>
<dbReference type="InterPro" id="IPR032799">
    <property type="entry name" value="TAXi_C"/>
</dbReference>
<feature type="domain" description="Xylanase inhibitor C-terminal" evidence="3">
    <location>
        <begin position="15"/>
        <end position="77"/>
    </location>
</feature>
<dbReference type="PANTHER" id="PTHR47967:SF46">
    <property type="entry name" value="ASPARTIC PROTEINASE NEPENTHESIN-1"/>
    <property type="match status" value="1"/>
</dbReference>
<evidence type="ECO:0000256" key="2">
    <source>
        <dbReference type="ARBA" id="ARBA00022801"/>
    </source>
</evidence>
<keyword evidence="1" id="KW-0645">Protease</keyword>
<evidence type="ECO:0000259" key="3">
    <source>
        <dbReference type="Pfam" id="PF14541"/>
    </source>
</evidence>
<organism evidence="4 5">
    <name type="scientific">Nelumbo nucifera</name>
    <name type="common">Sacred lotus</name>
    <dbReference type="NCBI Taxonomy" id="4432"/>
    <lineage>
        <taxon>Eukaryota</taxon>
        <taxon>Viridiplantae</taxon>
        <taxon>Streptophyta</taxon>
        <taxon>Embryophyta</taxon>
        <taxon>Tracheophyta</taxon>
        <taxon>Spermatophyta</taxon>
        <taxon>Magnoliopsida</taxon>
        <taxon>Proteales</taxon>
        <taxon>Nelumbonaceae</taxon>
        <taxon>Nelumbo</taxon>
    </lineage>
</organism>
<dbReference type="GO" id="GO:0008233">
    <property type="term" value="F:peptidase activity"/>
    <property type="evidence" value="ECO:0007669"/>
    <property type="project" value="UniProtKB-KW"/>
</dbReference>
<protein>
    <recommendedName>
        <fullName evidence="3">Xylanase inhibitor C-terminal domain-containing protein</fullName>
    </recommendedName>
</protein>
<keyword evidence="2" id="KW-0378">Hydrolase</keyword>
<gene>
    <name evidence="4" type="ORF">HUJ06_006144</name>
</gene>
<dbReference type="AlphaFoldDB" id="A0A822YMV3"/>
<accession>A0A822YMV3</accession>
<dbReference type="Gene3D" id="2.40.70.10">
    <property type="entry name" value="Acid Proteases"/>
    <property type="match status" value="1"/>
</dbReference>
<dbReference type="InterPro" id="IPR051708">
    <property type="entry name" value="Plant_Aspart_Prot_A1"/>
</dbReference>
<proteinExistence type="predicted"/>
<dbReference type="Pfam" id="PF14541">
    <property type="entry name" value="TAXi_C"/>
    <property type="match status" value="1"/>
</dbReference>
<dbReference type="Proteomes" id="UP000607653">
    <property type="component" value="Unassembled WGS sequence"/>
</dbReference>
<dbReference type="PANTHER" id="PTHR47967">
    <property type="entry name" value="OS07G0603500 PROTEIN-RELATED"/>
    <property type="match status" value="1"/>
</dbReference>
<name>A0A822YMV3_NELNU</name>
<evidence type="ECO:0000313" key="5">
    <source>
        <dbReference type="Proteomes" id="UP000607653"/>
    </source>
</evidence>
<dbReference type="GO" id="GO:0006508">
    <property type="term" value="P:proteolysis"/>
    <property type="evidence" value="ECO:0007669"/>
    <property type="project" value="UniProtKB-KW"/>
</dbReference>
<dbReference type="InterPro" id="IPR021109">
    <property type="entry name" value="Peptidase_aspartic_dom_sf"/>
</dbReference>
<evidence type="ECO:0000256" key="1">
    <source>
        <dbReference type="ARBA" id="ARBA00022670"/>
    </source>
</evidence>
<evidence type="ECO:0000313" key="4">
    <source>
        <dbReference type="EMBL" id="DAD35504.1"/>
    </source>
</evidence>